<gene>
    <name evidence="1" type="ORF">FA95DRAFT_1556398</name>
</gene>
<organism evidence="1 2">
    <name type="scientific">Auriscalpium vulgare</name>
    <dbReference type="NCBI Taxonomy" id="40419"/>
    <lineage>
        <taxon>Eukaryota</taxon>
        <taxon>Fungi</taxon>
        <taxon>Dikarya</taxon>
        <taxon>Basidiomycota</taxon>
        <taxon>Agaricomycotina</taxon>
        <taxon>Agaricomycetes</taxon>
        <taxon>Russulales</taxon>
        <taxon>Auriscalpiaceae</taxon>
        <taxon>Auriscalpium</taxon>
    </lineage>
</organism>
<protein>
    <submittedName>
        <fullName evidence="1">Uncharacterized protein</fullName>
    </submittedName>
</protein>
<feature type="non-terminal residue" evidence="1">
    <location>
        <position position="80"/>
    </location>
</feature>
<dbReference type="EMBL" id="MU275868">
    <property type="protein sequence ID" value="KAI0049882.1"/>
    <property type="molecule type" value="Genomic_DNA"/>
</dbReference>
<accession>A0ACB8S185</accession>
<name>A0ACB8S185_9AGAM</name>
<evidence type="ECO:0000313" key="1">
    <source>
        <dbReference type="EMBL" id="KAI0049882.1"/>
    </source>
</evidence>
<reference evidence="1" key="1">
    <citation type="submission" date="2021-02" db="EMBL/GenBank/DDBJ databases">
        <authorList>
            <consortium name="DOE Joint Genome Institute"/>
            <person name="Ahrendt S."/>
            <person name="Looney B.P."/>
            <person name="Miyauchi S."/>
            <person name="Morin E."/>
            <person name="Drula E."/>
            <person name="Courty P.E."/>
            <person name="Chicoki N."/>
            <person name="Fauchery L."/>
            <person name="Kohler A."/>
            <person name="Kuo A."/>
            <person name="Labutti K."/>
            <person name="Pangilinan J."/>
            <person name="Lipzen A."/>
            <person name="Riley R."/>
            <person name="Andreopoulos W."/>
            <person name="He G."/>
            <person name="Johnson J."/>
            <person name="Barry K.W."/>
            <person name="Grigoriev I.V."/>
            <person name="Nagy L."/>
            <person name="Hibbett D."/>
            <person name="Henrissat B."/>
            <person name="Matheny P.B."/>
            <person name="Labbe J."/>
            <person name="Martin F."/>
        </authorList>
    </citation>
    <scope>NUCLEOTIDE SEQUENCE</scope>
    <source>
        <strain evidence="1">FP105234-sp</strain>
    </source>
</reference>
<comment type="caution">
    <text evidence="1">The sequence shown here is derived from an EMBL/GenBank/DDBJ whole genome shotgun (WGS) entry which is preliminary data.</text>
</comment>
<reference evidence="1" key="2">
    <citation type="journal article" date="2022" name="New Phytol.">
        <title>Evolutionary transition to the ectomycorrhizal habit in the genomes of a hyperdiverse lineage of mushroom-forming fungi.</title>
        <authorList>
            <person name="Looney B."/>
            <person name="Miyauchi S."/>
            <person name="Morin E."/>
            <person name="Drula E."/>
            <person name="Courty P.E."/>
            <person name="Kohler A."/>
            <person name="Kuo A."/>
            <person name="LaButti K."/>
            <person name="Pangilinan J."/>
            <person name="Lipzen A."/>
            <person name="Riley R."/>
            <person name="Andreopoulos W."/>
            <person name="He G."/>
            <person name="Johnson J."/>
            <person name="Nolan M."/>
            <person name="Tritt A."/>
            <person name="Barry K.W."/>
            <person name="Grigoriev I.V."/>
            <person name="Nagy L.G."/>
            <person name="Hibbett D."/>
            <person name="Henrissat B."/>
            <person name="Matheny P.B."/>
            <person name="Labbe J."/>
            <person name="Martin F.M."/>
        </authorList>
    </citation>
    <scope>NUCLEOTIDE SEQUENCE</scope>
    <source>
        <strain evidence="1">FP105234-sp</strain>
    </source>
</reference>
<sequence length="80" mass="8688">MVIGDRRLVAASRSHTRRPLSAASDDIDRDDIDSEIPIVSREFVRISQWDGRAWPTQCQACACACGTIVAFISGAGLTSH</sequence>
<proteinExistence type="predicted"/>
<dbReference type="Proteomes" id="UP000814033">
    <property type="component" value="Unassembled WGS sequence"/>
</dbReference>
<keyword evidence="2" id="KW-1185">Reference proteome</keyword>
<evidence type="ECO:0000313" key="2">
    <source>
        <dbReference type="Proteomes" id="UP000814033"/>
    </source>
</evidence>